<evidence type="ECO:0000256" key="1">
    <source>
        <dbReference type="SAM" id="MobiDB-lite"/>
    </source>
</evidence>
<name>A0A0V1C8H3_TRIBR</name>
<keyword evidence="3" id="KW-1185">Reference proteome</keyword>
<proteinExistence type="predicted"/>
<feature type="region of interest" description="Disordered" evidence="1">
    <location>
        <begin position="1"/>
        <end position="24"/>
    </location>
</feature>
<dbReference type="EMBL" id="JYDI01000343">
    <property type="protein sequence ID" value="KRY45620.1"/>
    <property type="molecule type" value="Genomic_DNA"/>
</dbReference>
<evidence type="ECO:0000313" key="3">
    <source>
        <dbReference type="Proteomes" id="UP000054653"/>
    </source>
</evidence>
<reference evidence="2 3" key="1">
    <citation type="submission" date="2015-01" db="EMBL/GenBank/DDBJ databases">
        <title>Evolution of Trichinella species and genotypes.</title>
        <authorList>
            <person name="Korhonen P.K."/>
            <person name="Edoardo P."/>
            <person name="Giuseppe L.R."/>
            <person name="Gasser R.B."/>
        </authorList>
    </citation>
    <scope>NUCLEOTIDE SEQUENCE [LARGE SCALE GENOMIC DNA]</scope>
    <source>
        <strain evidence="2">ISS120</strain>
    </source>
</reference>
<feature type="region of interest" description="Disordered" evidence="1">
    <location>
        <begin position="43"/>
        <end position="76"/>
    </location>
</feature>
<organism evidence="2 3">
    <name type="scientific">Trichinella britovi</name>
    <name type="common">Parasitic roundworm</name>
    <dbReference type="NCBI Taxonomy" id="45882"/>
    <lineage>
        <taxon>Eukaryota</taxon>
        <taxon>Metazoa</taxon>
        <taxon>Ecdysozoa</taxon>
        <taxon>Nematoda</taxon>
        <taxon>Enoplea</taxon>
        <taxon>Dorylaimia</taxon>
        <taxon>Trichinellida</taxon>
        <taxon>Trichinellidae</taxon>
        <taxon>Trichinella</taxon>
    </lineage>
</organism>
<dbReference type="Proteomes" id="UP000054653">
    <property type="component" value="Unassembled WGS sequence"/>
</dbReference>
<feature type="compositionally biased region" description="Basic and acidic residues" evidence="1">
    <location>
        <begin position="63"/>
        <end position="76"/>
    </location>
</feature>
<accession>A0A0V1C8H3</accession>
<evidence type="ECO:0000313" key="2">
    <source>
        <dbReference type="EMBL" id="KRY45620.1"/>
    </source>
</evidence>
<sequence>MKIGGGESARQKRREIRRSIPARRQIAMDAPIPRWKKRTSLPITVGITHGSPNVVDDDDQREVEERKGEKESDSARSYRIGINDDGITAISNIRDSVCQGTQVHAVVRPQ</sequence>
<gene>
    <name evidence="2" type="ORF">T03_16486</name>
</gene>
<protein>
    <submittedName>
        <fullName evidence="2">Uncharacterized protein</fullName>
    </submittedName>
</protein>
<comment type="caution">
    <text evidence="2">The sequence shown here is derived from an EMBL/GenBank/DDBJ whole genome shotgun (WGS) entry which is preliminary data.</text>
</comment>
<dbReference type="AlphaFoldDB" id="A0A0V1C8H3"/>